<evidence type="ECO:0000313" key="19">
    <source>
        <dbReference type="EMBL" id="RDV13684.1"/>
    </source>
</evidence>
<dbReference type="Gene3D" id="3.30.1950.10">
    <property type="entry name" value="wza like domain"/>
    <property type="match status" value="1"/>
</dbReference>
<evidence type="ECO:0000256" key="1">
    <source>
        <dbReference type="ARBA" id="ARBA00004571"/>
    </source>
</evidence>
<evidence type="ECO:0000256" key="15">
    <source>
        <dbReference type="SAM" id="Phobius"/>
    </source>
</evidence>
<feature type="transmembrane region" description="Helical" evidence="15">
    <location>
        <begin position="233"/>
        <end position="253"/>
    </location>
</feature>
<keyword evidence="8" id="KW-0625">Polysaccharide transport</keyword>
<evidence type="ECO:0000256" key="13">
    <source>
        <dbReference type="ARBA" id="ARBA00023237"/>
    </source>
</evidence>
<dbReference type="InterPro" id="IPR003715">
    <property type="entry name" value="Poly_export_N"/>
</dbReference>
<evidence type="ECO:0000256" key="12">
    <source>
        <dbReference type="ARBA" id="ARBA00023139"/>
    </source>
</evidence>
<evidence type="ECO:0000256" key="4">
    <source>
        <dbReference type="ARBA" id="ARBA00022452"/>
    </source>
</evidence>
<dbReference type="GO" id="GO:0009279">
    <property type="term" value="C:cell outer membrane"/>
    <property type="evidence" value="ECO:0007669"/>
    <property type="project" value="UniProtKB-SubCell"/>
</dbReference>
<accession>A0A3D8L8H8</accession>
<keyword evidence="11 15" id="KW-0472">Membrane</keyword>
<dbReference type="AlphaFoldDB" id="A0A3D8L8H8"/>
<evidence type="ECO:0000256" key="8">
    <source>
        <dbReference type="ARBA" id="ARBA00023047"/>
    </source>
</evidence>
<evidence type="ECO:0000259" key="18">
    <source>
        <dbReference type="Pfam" id="PF22461"/>
    </source>
</evidence>
<name>A0A3D8L8H8_9BACT</name>
<keyword evidence="14" id="KW-0449">Lipoprotein</keyword>
<dbReference type="Pfam" id="PF22461">
    <property type="entry name" value="SLBB_2"/>
    <property type="match status" value="1"/>
</dbReference>
<keyword evidence="3" id="KW-0813">Transport</keyword>
<comment type="similarity">
    <text evidence="2">Belongs to the BexD/CtrA/VexA family.</text>
</comment>
<comment type="caution">
    <text evidence="19">The sequence shown here is derived from an EMBL/GenBank/DDBJ whole genome shotgun (WGS) entry which is preliminary data.</text>
</comment>
<keyword evidence="10" id="KW-0626">Porin</keyword>
<sequence>MRNYLCFLLLLALATSCMTKRELVYMQSQQFKENSPTLVPTVHKLYKLQSNDVLSIKVLSLQPEMSELFNITNPTNAFGVADQGSMYLSGYSVDEEGNIELPTLGKLKVSGLTTSETQELIQRNLNKYITNSTVVVKLISFKISVLGEVRNPGYFYVYNEQANLFEGLSLAGDLTQGANRHNVKLIRQTPGGSEVVLLDLTAADVVQSPYYYLMPNDVIYVEPRQTQLRRDNLIVLNAVFGAVSTAALLLNFLR</sequence>
<evidence type="ECO:0000256" key="2">
    <source>
        <dbReference type="ARBA" id="ARBA00009450"/>
    </source>
</evidence>
<evidence type="ECO:0000256" key="14">
    <source>
        <dbReference type="ARBA" id="ARBA00023288"/>
    </source>
</evidence>
<evidence type="ECO:0000259" key="17">
    <source>
        <dbReference type="Pfam" id="PF02563"/>
    </source>
</evidence>
<protein>
    <submittedName>
        <fullName evidence="19">Polysaccharide export protein</fullName>
    </submittedName>
</protein>
<feature type="domain" description="SLBB" evidence="18">
    <location>
        <begin position="142"/>
        <end position="221"/>
    </location>
</feature>
<keyword evidence="15" id="KW-1133">Transmembrane helix</keyword>
<dbReference type="InterPro" id="IPR049712">
    <property type="entry name" value="Poly_export"/>
</dbReference>
<organism evidence="19 20">
    <name type="scientific">Pontibacter diazotrophicus</name>
    <dbReference type="NCBI Taxonomy" id="1400979"/>
    <lineage>
        <taxon>Bacteria</taxon>
        <taxon>Pseudomonadati</taxon>
        <taxon>Bacteroidota</taxon>
        <taxon>Cytophagia</taxon>
        <taxon>Cytophagales</taxon>
        <taxon>Hymenobacteraceae</taxon>
        <taxon>Pontibacter</taxon>
    </lineage>
</organism>
<dbReference type="Pfam" id="PF02563">
    <property type="entry name" value="Poly_export"/>
    <property type="match status" value="1"/>
</dbReference>
<dbReference type="PANTHER" id="PTHR33619">
    <property type="entry name" value="POLYSACCHARIDE EXPORT PROTEIN GFCE-RELATED"/>
    <property type="match status" value="1"/>
</dbReference>
<dbReference type="OrthoDB" id="662756at2"/>
<evidence type="ECO:0000256" key="11">
    <source>
        <dbReference type="ARBA" id="ARBA00023136"/>
    </source>
</evidence>
<dbReference type="InterPro" id="IPR054765">
    <property type="entry name" value="SLBB_dom"/>
</dbReference>
<reference evidence="20" key="1">
    <citation type="submission" date="2018-08" db="EMBL/GenBank/DDBJ databases">
        <authorList>
            <person name="Liu Z.-W."/>
            <person name="Du Z.-J."/>
        </authorList>
    </citation>
    <scope>NUCLEOTIDE SEQUENCE [LARGE SCALE GENOMIC DNA]</scope>
    <source>
        <strain evidence="20">H4X</strain>
    </source>
</reference>
<proteinExistence type="inferred from homology"/>
<feature type="domain" description="Polysaccharide export protein N-terminal" evidence="17">
    <location>
        <begin position="44"/>
        <end position="138"/>
    </location>
</feature>
<evidence type="ECO:0000256" key="7">
    <source>
        <dbReference type="ARBA" id="ARBA00022729"/>
    </source>
</evidence>
<evidence type="ECO:0000256" key="9">
    <source>
        <dbReference type="ARBA" id="ARBA00023065"/>
    </source>
</evidence>
<gene>
    <name evidence="19" type="ORF">DXT99_18105</name>
</gene>
<evidence type="ECO:0000256" key="5">
    <source>
        <dbReference type="ARBA" id="ARBA00022597"/>
    </source>
</evidence>
<feature type="signal peptide" evidence="16">
    <location>
        <begin position="1"/>
        <end position="19"/>
    </location>
</feature>
<comment type="subcellular location">
    <subcellularLocation>
        <location evidence="1">Cell outer membrane</location>
        <topology evidence="1">Multi-pass membrane protein</topology>
    </subcellularLocation>
</comment>
<evidence type="ECO:0000256" key="3">
    <source>
        <dbReference type="ARBA" id="ARBA00022448"/>
    </source>
</evidence>
<keyword evidence="12" id="KW-0564">Palmitate</keyword>
<keyword evidence="9" id="KW-0406">Ion transport</keyword>
<dbReference type="GO" id="GO:0046930">
    <property type="term" value="C:pore complex"/>
    <property type="evidence" value="ECO:0007669"/>
    <property type="project" value="UniProtKB-KW"/>
</dbReference>
<dbReference type="Proteomes" id="UP000256708">
    <property type="component" value="Unassembled WGS sequence"/>
</dbReference>
<keyword evidence="6 15" id="KW-0812">Transmembrane</keyword>
<dbReference type="PANTHER" id="PTHR33619:SF3">
    <property type="entry name" value="POLYSACCHARIDE EXPORT PROTEIN GFCE-RELATED"/>
    <property type="match status" value="1"/>
</dbReference>
<evidence type="ECO:0000313" key="20">
    <source>
        <dbReference type="Proteomes" id="UP000256708"/>
    </source>
</evidence>
<keyword evidence="20" id="KW-1185">Reference proteome</keyword>
<evidence type="ECO:0000256" key="10">
    <source>
        <dbReference type="ARBA" id="ARBA00023114"/>
    </source>
</evidence>
<evidence type="ECO:0000256" key="16">
    <source>
        <dbReference type="SAM" id="SignalP"/>
    </source>
</evidence>
<evidence type="ECO:0000256" key="6">
    <source>
        <dbReference type="ARBA" id="ARBA00022692"/>
    </source>
</evidence>
<dbReference type="GO" id="GO:0015288">
    <property type="term" value="F:porin activity"/>
    <property type="evidence" value="ECO:0007669"/>
    <property type="project" value="UniProtKB-KW"/>
</dbReference>
<keyword evidence="7 16" id="KW-0732">Signal</keyword>
<feature type="chain" id="PRO_5017553468" evidence="16">
    <location>
        <begin position="20"/>
        <end position="254"/>
    </location>
</feature>
<keyword evidence="4" id="KW-1134">Transmembrane beta strand</keyword>
<keyword evidence="13" id="KW-0998">Cell outer membrane</keyword>
<dbReference type="EMBL" id="QRGR01000021">
    <property type="protein sequence ID" value="RDV13684.1"/>
    <property type="molecule type" value="Genomic_DNA"/>
</dbReference>
<dbReference type="GO" id="GO:0006811">
    <property type="term" value="P:monoatomic ion transport"/>
    <property type="evidence" value="ECO:0007669"/>
    <property type="project" value="UniProtKB-KW"/>
</dbReference>
<dbReference type="PROSITE" id="PS51257">
    <property type="entry name" value="PROKAR_LIPOPROTEIN"/>
    <property type="match status" value="1"/>
</dbReference>
<dbReference type="GO" id="GO:0015159">
    <property type="term" value="F:polysaccharide transmembrane transporter activity"/>
    <property type="evidence" value="ECO:0007669"/>
    <property type="project" value="InterPro"/>
</dbReference>
<keyword evidence="5" id="KW-0762">Sugar transport</keyword>